<reference evidence="1" key="1">
    <citation type="journal article" date="2021" name="IMA Fungus">
        <title>Genomic characterization of three marine fungi, including Emericellopsis atlantica sp. nov. with signatures of a generalist lifestyle and marine biomass degradation.</title>
        <authorList>
            <person name="Hagestad O.C."/>
            <person name="Hou L."/>
            <person name="Andersen J.H."/>
            <person name="Hansen E.H."/>
            <person name="Altermark B."/>
            <person name="Li C."/>
            <person name="Kuhnert E."/>
            <person name="Cox R.J."/>
            <person name="Crous P.W."/>
            <person name="Spatafora J.W."/>
            <person name="Lail K."/>
            <person name="Amirebrahimi M."/>
            <person name="Lipzen A."/>
            <person name="Pangilinan J."/>
            <person name="Andreopoulos W."/>
            <person name="Hayes R.D."/>
            <person name="Ng V."/>
            <person name="Grigoriev I.V."/>
            <person name="Jackson S.A."/>
            <person name="Sutton T.D.S."/>
            <person name="Dobson A.D.W."/>
            <person name="Rama T."/>
        </authorList>
    </citation>
    <scope>NUCLEOTIDE SEQUENCE</scope>
    <source>
        <strain evidence="1">TRa018bII</strain>
    </source>
</reference>
<evidence type="ECO:0000313" key="2">
    <source>
        <dbReference type="Proteomes" id="UP000824998"/>
    </source>
</evidence>
<dbReference type="EMBL" id="MU251387">
    <property type="protein sequence ID" value="KAG9237405.1"/>
    <property type="molecule type" value="Genomic_DNA"/>
</dbReference>
<comment type="caution">
    <text evidence="1">The sequence shown here is derived from an EMBL/GenBank/DDBJ whole genome shotgun (WGS) entry which is preliminary data.</text>
</comment>
<dbReference type="AlphaFoldDB" id="A0A9P8C8G9"/>
<dbReference type="OrthoDB" id="5030973at2759"/>
<accession>A0A9P8C8G9</accession>
<keyword evidence="2" id="KW-1185">Reference proteome</keyword>
<proteinExistence type="predicted"/>
<evidence type="ECO:0000313" key="1">
    <source>
        <dbReference type="EMBL" id="KAG9237405.1"/>
    </source>
</evidence>
<sequence>MAEISDPSAGGLPSFDIDMFPTGDCDSGFHTRNNPSDPYQRTNIVNRKGAVDIKCSCVDVVHGRYDEGSYGTLLVLLFRFDPRRRARRVASANISLMFSGMKAGASRPEVMAISLDGRFSMQETTRSEEVTRGGDVSLGVSAMQSVEASAGCFWERTTSADVTDSTTVVGSIDLIGFDYGPDNCASWSLLENATRKEGVPSSMRVGILLRRKTRDEFKCLVEIKAEADFKTGLEMMFGSRPKDDPVLFKPSMPPTSKLMKYELDSLGDFDLDLVSDVTCVTMKGGVVKEG</sequence>
<name>A0A9P8C8G9_9HELO</name>
<gene>
    <name evidence="1" type="ORF">BJ875DRAFT_453858</name>
</gene>
<organism evidence="1 2">
    <name type="scientific">Amylocarpus encephaloides</name>
    <dbReference type="NCBI Taxonomy" id="45428"/>
    <lineage>
        <taxon>Eukaryota</taxon>
        <taxon>Fungi</taxon>
        <taxon>Dikarya</taxon>
        <taxon>Ascomycota</taxon>
        <taxon>Pezizomycotina</taxon>
        <taxon>Leotiomycetes</taxon>
        <taxon>Helotiales</taxon>
        <taxon>Helotiales incertae sedis</taxon>
        <taxon>Amylocarpus</taxon>
    </lineage>
</organism>
<protein>
    <submittedName>
        <fullName evidence="1">Uncharacterized protein</fullName>
    </submittedName>
</protein>
<dbReference type="Proteomes" id="UP000824998">
    <property type="component" value="Unassembled WGS sequence"/>
</dbReference>